<feature type="transmembrane region" description="Helical" evidence="2">
    <location>
        <begin position="36"/>
        <end position="56"/>
    </location>
</feature>
<keyword evidence="2" id="KW-0812">Transmembrane</keyword>
<protein>
    <submittedName>
        <fullName evidence="3">Uncharacterized protein</fullName>
    </submittedName>
</protein>
<dbReference type="OrthoDB" id="3257491at2759"/>
<sequence>MRYKHGCVCGRSPGMPTDGGAPHEVFKPASGSRPCVSSACFPLPLFLGLWVFPAFALASTCNLLRLSLALLVVITYLFIVILSCTLLIPTMAAPSSQSSAASLRAATPGSDASHNRKSMSWRKPVPKFLPSPPPSPPPPSPAHRFGALAAASASDSDVPPLPADWREAIERALTRDQWQRGGPMVAYGGGMNASVGDVWTRPRSPTPDPRWEPDFTGLSAPSASTLDFRRHLAERDRNIYYHEDRSHKALPRRPETPQPSCSHKHLHRTYRPPTPPLPTHYKKRRLPDDDAVVPVPLMEPYRRVYPETPTLFGHCDTVMLDSLPPSTLDLSCAALPRAHSIAGWDVPVLPIVLSGPPIMKKTKSGRSLTKTVVRGRTMQPSRPSWVDSLCVRRKGANRSQANAQKAKRVELPGLPPVSQHKRLSMASTVVLLERERSPPLQVVLFIWDQVRCWSKNCIKG</sequence>
<dbReference type="EMBL" id="ML213504">
    <property type="protein sequence ID" value="TFK55972.1"/>
    <property type="molecule type" value="Genomic_DNA"/>
</dbReference>
<feature type="compositionally biased region" description="Basic and acidic residues" evidence="1">
    <location>
        <begin position="244"/>
        <end position="255"/>
    </location>
</feature>
<gene>
    <name evidence="3" type="ORF">OE88DRAFT_1804757</name>
</gene>
<reference evidence="3 4" key="1">
    <citation type="journal article" date="2019" name="Nat. Ecol. Evol.">
        <title>Megaphylogeny resolves global patterns of mushroom evolution.</title>
        <authorList>
            <person name="Varga T."/>
            <person name="Krizsan K."/>
            <person name="Foldi C."/>
            <person name="Dima B."/>
            <person name="Sanchez-Garcia M."/>
            <person name="Sanchez-Ramirez S."/>
            <person name="Szollosi G.J."/>
            <person name="Szarkandi J.G."/>
            <person name="Papp V."/>
            <person name="Albert L."/>
            <person name="Andreopoulos W."/>
            <person name="Angelini C."/>
            <person name="Antonin V."/>
            <person name="Barry K.W."/>
            <person name="Bougher N.L."/>
            <person name="Buchanan P."/>
            <person name="Buyck B."/>
            <person name="Bense V."/>
            <person name="Catcheside P."/>
            <person name="Chovatia M."/>
            <person name="Cooper J."/>
            <person name="Damon W."/>
            <person name="Desjardin D."/>
            <person name="Finy P."/>
            <person name="Geml J."/>
            <person name="Haridas S."/>
            <person name="Hughes K."/>
            <person name="Justo A."/>
            <person name="Karasinski D."/>
            <person name="Kautmanova I."/>
            <person name="Kiss B."/>
            <person name="Kocsube S."/>
            <person name="Kotiranta H."/>
            <person name="LaButti K.M."/>
            <person name="Lechner B.E."/>
            <person name="Liimatainen K."/>
            <person name="Lipzen A."/>
            <person name="Lukacs Z."/>
            <person name="Mihaltcheva S."/>
            <person name="Morgado L.N."/>
            <person name="Niskanen T."/>
            <person name="Noordeloos M.E."/>
            <person name="Ohm R.A."/>
            <person name="Ortiz-Santana B."/>
            <person name="Ovrebo C."/>
            <person name="Racz N."/>
            <person name="Riley R."/>
            <person name="Savchenko A."/>
            <person name="Shiryaev A."/>
            <person name="Soop K."/>
            <person name="Spirin V."/>
            <person name="Szebenyi C."/>
            <person name="Tomsovsky M."/>
            <person name="Tulloss R.E."/>
            <person name="Uehling J."/>
            <person name="Grigoriev I.V."/>
            <person name="Vagvolgyi C."/>
            <person name="Papp T."/>
            <person name="Martin F.M."/>
            <person name="Miettinen O."/>
            <person name="Hibbett D.S."/>
            <person name="Nagy L.G."/>
        </authorList>
    </citation>
    <scope>NUCLEOTIDE SEQUENCE [LARGE SCALE GENOMIC DNA]</scope>
    <source>
        <strain evidence="3 4">OMC1185</strain>
    </source>
</reference>
<feature type="region of interest" description="Disordered" evidence="1">
    <location>
        <begin position="244"/>
        <end position="284"/>
    </location>
</feature>
<feature type="region of interest" description="Disordered" evidence="1">
    <location>
        <begin position="103"/>
        <end position="145"/>
    </location>
</feature>
<dbReference type="AlphaFoldDB" id="A0A5C3NF36"/>
<dbReference type="Proteomes" id="UP000305948">
    <property type="component" value="Unassembled WGS sequence"/>
</dbReference>
<evidence type="ECO:0000313" key="4">
    <source>
        <dbReference type="Proteomes" id="UP000305948"/>
    </source>
</evidence>
<feature type="transmembrane region" description="Helical" evidence="2">
    <location>
        <begin position="68"/>
        <end position="88"/>
    </location>
</feature>
<evidence type="ECO:0000313" key="3">
    <source>
        <dbReference type="EMBL" id="TFK55972.1"/>
    </source>
</evidence>
<feature type="compositionally biased region" description="Pro residues" evidence="1">
    <location>
        <begin position="127"/>
        <end position="141"/>
    </location>
</feature>
<proteinExistence type="predicted"/>
<evidence type="ECO:0000256" key="1">
    <source>
        <dbReference type="SAM" id="MobiDB-lite"/>
    </source>
</evidence>
<keyword evidence="2" id="KW-0472">Membrane</keyword>
<keyword evidence="2" id="KW-1133">Transmembrane helix</keyword>
<evidence type="ECO:0000256" key="2">
    <source>
        <dbReference type="SAM" id="Phobius"/>
    </source>
</evidence>
<name>A0A5C3NF36_9AGAM</name>
<accession>A0A5C3NF36</accession>
<organism evidence="3 4">
    <name type="scientific">Heliocybe sulcata</name>
    <dbReference type="NCBI Taxonomy" id="5364"/>
    <lineage>
        <taxon>Eukaryota</taxon>
        <taxon>Fungi</taxon>
        <taxon>Dikarya</taxon>
        <taxon>Basidiomycota</taxon>
        <taxon>Agaricomycotina</taxon>
        <taxon>Agaricomycetes</taxon>
        <taxon>Gloeophyllales</taxon>
        <taxon>Gloeophyllaceae</taxon>
        <taxon>Heliocybe</taxon>
    </lineage>
</organism>
<keyword evidence="4" id="KW-1185">Reference proteome</keyword>